<keyword evidence="8 11" id="KW-0472">Membrane</keyword>
<comment type="subcellular location">
    <subcellularLocation>
        <location evidence="2">Membrane</location>
    </subcellularLocation>
</comment>
<evidence type="ECO:0000313" key="13">
    <source>
        <dbReference type="Proteomes" id="UP000015105"/>
    </source>
</evidence>
<dbReference type="Gene3D" id="1.20.58.1610">
    <property type="entry name" value="NADH:ubiquinone/plastoquinone oxidoreductase, chain 3"/>
    <property type="match status" value="1"/>
</dbReference>
<reference evidence="12" key="4">
    <citation type="submission" date="2019-03" db="UniProtKB">
        <authorList>
            <consortium name="EnsemblPlants"/>
        </authorList>
    </citation>
    <scope>IDENTIFICATION</scope>
</reference>
<dbReference type="GO" id="GO:0008137">
    <property type="term" value="F:NADH dehydrogenase (ubiquinone) activity"/>
    <property type="evidence" value="ECO:0007669"/>
    <property type="project" value="UniProtKB-EC"/>
</dbReference>
<feature type="transmembrane region" description="Helical" evidence="11">
    <location>
        <begin position="21"/>
        <end position="38"/>
    </location>
</feature>
<sequence>MRSKKKCENVVTDVKKVNISFSWSMMAFLLILTIGSLYEWKRGASDRE</sequence>
<evidence type="ECO:0000313" key="12">
    <source>
        <dbReference type="EnsemblPlants" id="AET2Gv20394800.1"/>
    </source>
</evidence>
<keyword evidence="13" id="KW-1185">Reference proteome</keyword>
<comment type="catalytic activity">
    <reaction evidence="10">
        <text>a ubiquinone + NADH + 5 H(+)(in) = a ubiquinol + NAD(+) + 4 H(+)(out)</text>
        <dbReference type="Rhea" id="RHEA:29091"/>
        <dbReference type="Rhea" id="RHEA-COMP:9565"/>
        <dbReference type="Rhea" id="RHEA-COMP:9566"/>
        <dbReference type="ChEBI" id="CHEBI:15378"/>
        <dbReference type="ChEBI" id="CHEBI:16389"/>
        <dbReference type="ChEBI" id="CHEBI:17976"/>
        <dbReference type="ChEBI" id="CHEBI:57540"/>
        <dbReference type="ChEBI" id="CHEBI:57945"/>
        <dbReference type="EC" id="7.1.1.2"/>
    </reaction>
</comment>
<dbReference type="EnsemblPlants" id="AET2Gv20394800.1">
    <property type="protein sequence ID" value="AET2Gv20394800.1"/>
    <property type="gene ID" value="AET2Gv20394800"/>
</dbReference>
<evidence type="ECO:0000256" key="4">
    <source>
        <dbReference type="ARBA" id="ARBA00021007"/>
    </source>
</evidence>
<evidence type="ECO:0000256" key="11">
    <source>
        <dbReference type="SAM" id="Phobius"/>
    </source>
</evidence>
<dbReference type="Pfam" id="PF00507">
    <property type="entry name" value="Oxidored_q4"/>
    <property type="match status" value="1"/>
</dbReference>
<evidence type="ECO:0000256" key="5">
    <source>
        <dbReference type="ARBA" id="ARBA00022448"/>
    </source>
</evidence>
<comment type="function">
    <text evidence="1">Core subunit of the mitochondrial membrane respiratory chain NADH dehydrogenase (Complex I) that is believed to belong to the minimal assembly required for catalysis. Complex I functions in the transfer of electrons from NADH to the respiratory chain. The immediate electron acceptor for the enzyme is believed to be ubiquinone.</text>
</comment>
<dbReference type="GO" id="GO:0016020">
    <property type="term" value="C:membrane"/>
    <property type="evidence" value="ECO:0007669"/>
    <property type="project" value="UniProtKB-SubCell"/>
</dbReference>
<dbReference type="AlphaFoldDB" id="A0A453B7N4"/>
<dbReference type="Gramene" id="AET2Gv20394800.1">
    <property type="protein sequence ID" value="AET2Gv20394800.1"/>
    <property type="gene ID" value="AET2Gv20394800"/>
</dbReference>
<dbReference type="STRING" id="200361.A0A453B7N4"/>
<reference evidence="13" key="1">
    <citation type="journal article" date="2014" name="Science">
        <title>Ancient hybridizations among the ancestral genomes of bread wheat.</title>
        <authorList>
            <consortium name="International Wheat Genome Sequencing Consortium,"/>
            <person name="Marcussen T."/>
            <person name="Sandve S.R."/>
            <person name="Heier L."/>
            <person name="Spannagl M."/>
            <person name="Pfeifer M."/>
            <person name="Jakobsen K.S."/>
            <person name="Wulff B.B."/>
            <person name="Steuernagel B."/>
            <person name="Mayer K.F."/>
            <person name="Olsen O.A."/>
        </authorList>
    </citation>
    <scope>NUCLEOTIDE SEQUENCE [LARGE SCALE GENOMIC DNA]</scope>
    <source>
        <strain evidence="13">cv. AL8/78</strain>
    </source>
</reference>
<name>A0A453B7N4_AEGTS</name>
<accession>A0A453B7N4</accession>
<evidence type="ECO:0000256" key="3">
    <source>
        <dbReference type="ARBA" id="ARBA00008472"/>
    </source>
</evidence>
<keyword evidence="7 11" id="KW-1133">Transmembrane helix</keyword>
<reference evidence="13" key="2">
    <citation type="journal article" date="2017" name="Nat. Plants">
        <title>The Aegilops tauschii genome reveals multiple impacts of transposons.</title>
        <authorList>
            <person name="Zhao G."/>
            <person name="Zou C."/>
            <person name="Li K."/>
            <person name="Wang K."/>
            <person name="Li T."/>
            <person name="Gao L."/>
            <person name="Zhang X."/>
            <person name="Wang H."/>
            <person name="Yang Z."/>
            <person name="Liu X."/>
            <person name="Jiang W."/>
            <person name="Mao L."/>
            <person name="Kong X."/>
            <person name="Jiao Y."/>
            <person name="Jia J."/>
        </authorList>
    </citation>
    <scope>NUCLEOTIDE SEQUENCE [LARGE SCALE GENOMIC DNA]</scope>
    <source>
        <strain evidence="13">cv. AL8/78</strain>
    </source>
</reference>
<keyword evidence="6 11" id="KW-0812">Transmembrane</keyword>
<keyword evidence="5" id="KW-0813">Transport</keyword>
<evidence type="ECO:0000256" key="8">
    <source>
        <dbReference type="ARBA" id="ARBA00023136"/>
    </source>
</evidence>
<protein>
    <recommendedName>
        <fullName evidence="4">NADH-ubiquinone oxidoreductase chain 3</fullName>
    </recommendedName>
    <alternativeName>
        <fullName evidence="9">NADH dehydrogenase subunit 3</fullName>
    </alternativeName>
</protein>
<evidence type="ECO:0000256" key="7">
    <source>
        <dbReference type="ARBA" id="ARBA00022989"/>
    </source>
</evidence>
<reference evidence="12" key="3">
    <citation type="journal article" date="2017" name="Nature">
        <title>Genome sequence of the progenitor of the wheat D genome Aegilops tauschii.</title>
        <authorList>
            <person name="Luo M.C."/>
            <person name="Gu Y.Q."/>
            <person name="Puiu D."/>
            <person name="Wang H."/>
            <person name="Twardziok S.O."/>
            <person name="Deal K.R."/>
            <person name="Huo N."/>
            <person name="Zhu T."/>
            <person name="Wang L."/>
            <person name="Wang Y."/>
            <person name="McGuire P.E."/>
            <person name="Liu S."/>
            <person name="Long H."/>
            <person name="Ramasamy R.K."/>
            <person name="Rodriguez J.C."/>
            <person name="Van S.L."/>
            <person name="Yuan L."/>
            <person name="Wang Z."/>
            <person name="Xia Z."/>
            <person name="Xiao L."/>
            <person name="Anderson O.D."/>
            <person name="Ouyang S."/>
            <person name="Liang Y."/>
            <person name="Zimin A.V."/>
            <person name="Pertea G."/>
            <person name="Qi P."/>
            <person name="Bennetzen J.L."/>
            <person name="Dai X."/>
            <person name="Dawson M.W."/>
            <person name="Muller H.G."/>
            <person name="Kugler K."/>
            <person name="Rivarola-Duarte L."/>
            <person name="Spannagl M."/>
            <person name="Mayer K.F.X."/>
            <person name="Lu F.H."/>
            <person name="Bevan M.W."/>
            <person name="Leroy P."/>
            <person name="Li P."/>
            <person name="You F.M."/>
            <person name="Sun Q."/>
            <person name="Liu Z."/>
            <person name="Lyons E."/>
            <person name="Wicker T."/>
            <person name="Salzberg S.L."/>
            <person name="Devos K.M."/>
            <person name="Dvorak J."/>
        </authorList>
    </citation>
    <scope>NUCLEOTIDE SEQUENCE [LARGE SCALE GENOMIC DNA]</scope>
    <source>
        <strain evidence="12">cv. AL8/78</strain>
    </source>
</reference>
<organism evidence="12 13">
    <name type="scientific">Aegilops tauschii subsp. strangulata</name>
    <name type="common">Goatgrass</name>
    <dbReference type="NCBI Taxonomy" id="200361"/>
    <lineage>
        <taxon>Eukaryota</taxon>
        <taxon>Viridiplantae</taxon>
        <taxon>Streptophyta</taxon>
        <taxon>Embryophyta</taxon>
        <taxon>Tracheophyta</taxon>
        <taxon>Spermatophyta</taxon>
        <taxon>Magnoliopsida</taxon>
        <taxon>Liliopsida</taxon>
        <taxon>Poales</taxon>
        <taxon>Poaceae</taxon>
        <taxon>BOP clade</taxon>
        <taxon>Pooideae</taxon>
        <taxon>Triticodae</taxon>
        <taxon>Triticeae</taxon>
        <taxon>Triticinae</taxon>
        <taxon>Aegilops</taxon>
    </lineage>
</organism>
<dbReference type="InterPro" id="IPR000440">
    <property type="entry name" value="NADH_UbQ/plastoQ_OxRdtase_su3"/>
</dbReference>
<dbReference type="InterPro" id="IPR038430">
    <property type="entry name" value="NDAH_ubi_oxred_su3_sf"/>
</dbReference>
<evidence type="ECO:0000256" key="1">
    <source>
        <dbReference type="ARBA" id="ARBA00003257"/>
    </source>
</evidence>
<dbReference type="Proteomes" id="UP000015105">
    <property type="component" value="Chromosome 2D"/>
</dbReference>
<evidence type="ECO:0000256" key="6">
    <source>
        <dbReference type="ARBA" id="ARBA00022692"/>
    </source>
</evidence>
<comment type="similarity">
    <text evidence="3">Belongs to the complex I subunit 3 family.</text>
</comment>
<proteinExistence type="inferred from homology"/>
<evidence type="ECO:0000256" key="9">
    <source>
        <dbReference type="ARBA" id="ARBA00031029"/>
    </source>
</evidence>
<evidence type="ECO:0000256" key="10">
    <source>
        <dbReference type="ARBA" id="ARBA00049551"/>
    </source>
</evidence>
<evidence type="ECO:0000256" key="2">
    <source>
        <dbReference type="ARBA" id="ARBA00004370"/>
    </source>
</evidence>
<reference evidence="12" key="5">
    <citation type="journal article" date="2021" name="G3 (Bethesda)">
        <title>Aegilops tauschii genome assembly Aet v5.0 features greater sequence contiguity and improved annotation.</title>
        <authorList>
            <person name="Wang L."/>
            <person name="Zhu T."/>
            <person name="Rodriguez J.C."/>
            <person name="Deal K.R."/>
            <person name="Dubcovsky J."/>
            <person name="McGuire P.E."/>
            <person name="Lux T."/>
            <person name="Spannagl M."/>
            <person name="Mayer K.F.X."/>
            <person name="Baldrich P."/>
            <person name="Meyers B.C."/>
            <person name="Huo N."/>
            <person name="Gu Y.Q."/>
            <person name="Zhou H."/>
            <person name="Devos K.M."/>
            <person name="Bennetzen J.L."/>
            <person name="Unver T."/>
            <person name="Budak H."/>
            <person name="Gulick P.J."/>
            <person name="Galiba G."/>
            <person name="Kalapos B."/>
            <person name="Nelson D.R."/>
            <person name="Li P."/>
            <person name="You F.M."/>
            <person name="Luo M.C."/>
            <person name="Dvorak J."/>
        </authorList>
    </citation>
    <scope>NUCLEOTIDE SEQUENCE [LARGE SCALE GENOMIC DNA]</scope>
    <source>
        <strain evidence="12">cv. AL8/78</strain>
    </source>
</reference>